<keyword evidence="15 16" id="KW-0739">Sodium transport</keyword>
<dbReference type="AlphaFoldDB" id="A4SQL8"/>
<evidence type="ECO:0000256" key="4">
    <source>
        <dbReference type="ARBA" id="ARBA00022553"/>
    </source>
</evidence>
<dbReference type="PANTHER" id="PTHR37838:SF1">
    <property type="entry name" value="NA(+)-TRANSLOCATING NADH-QUINONE REDUCTASE SUBUNIT C"/>
    <property type="match status" value="1"/>
</dbReference>
<evidence type="ECO:0000256" key="13">
    <source>
        <dbReference type="ARBA" id="ARBA00023075"/>
    </source>
</evidence>
<keyword evidence="5 16" id="KW-0285">Flavoprotein</keyword>
<keyword evidence="10 16" id="KW-0520">NAD</keyword>
<evidence type="ECO:0000256" key="6">
    <source>
        <dbReference type="ARBA" id="ARBA00022643"/>
    </source>
</evidence>
<dbReference type="NCBIfam" id="NF003749">
    <property type="entry name" value="PRK05346.1-5"/>
    <property type="match status" value="1"/>
</dbReference>
<comment type="subcellular location">
    <subcellularLocation>
        <location evidence="16">Cell inner membrane</location>
        <topology evidence="16">Single-pass membrane protein</topology>
    </subcellularLocation>
</comment>
<keyword evidence="9 16" id="KW-1133">Transmembrane helix</keyword>
<keyword evidence="1 16" id="KW-0813">Transport</keyword>
<dbReference type="KEGG" id="asa:ASA_3197"/>
<dbReference type="GO" id="GO:0010181">
    <property type="term" value="F:FMN binding"/>
    <property type="evidence" value="ECO:0007669"/>
    <property type="project" value="UniProtKB-UniRule"/>
</dbReference>
<dbReference type="EC" id="7.2.1.1" evidence="16 17"/>
<evidence type="ECO:0000256" key="14">
    <source>
        <dbReference type="ARBA" id="ARBA00023136"/>
    </source>
</evidence>
<evidence type="ECO:0000256" key="7">
    <source>
        <dbReference type="ARBA" id="ARBA00022692"/>
    </source>
</evidence>
<evidence type="ECO:0000313" key="19">
    <source>
        <dbReference type="EMBL" id="ABO91190.1"/>
    </source>
</evidence>
<accession>A4SQL8</accession>
<evidence type="ECO:0000256" key="9">
    <source>
        <dbReference type="ARBA" id="ARBA00022989"/>
    </source>
</evidence>
<keyword evidence="4 16" id="KW-0597">Phosphoprotein</keyword>
<evidence type="ECO:0000256" key="17">
    <source>
        <dbReference type="PIRNR" id="PIRNR009437"/>
    </source>
</evidence>
<keyword evidence="13 16" id="KW-0830">Ubiquinone</keyword>
<keyword evidence="2 16" id="KW-1003">Cell membrane</keyword>
<gene>
    <name evidence="16 19" type="primary">nqrC</name>
    <name evidence="19" type="ordered locus">ASA_3197</name>
</gene>
<evidence type="ECO:0000256" key="2">
    <source>
        <dbReference type="ARBA" id="ARBA00022475"/>
    </source>
</evidence>
<evidence type="ECO:0000256" key="15">
    <source>
        <dbReference type="ARBA" id="ARBA00023201"/>
    </source>
</evidence>
<comment type="caution">
    <text evidence="16">Lacks conserved residue(s) required for the propagation of feature annotation.</text>
</comment>
<dbReference type="GO" id="GO:0016655">
    <property type="term" value="F:oxidoreductase activity, acting on NAD(P)H, quinone or similar compound as acceptor"/>
    <property type="evidence" value="ECO:0007669"/>
    <property type="project" value="UniProtKB-UniRule"/>
</dbReference>
<protein>
    <recommendedName>
        <fullName evidence="16 17">Na(+)-translocating NADH-quinone reductase subunit C</fullName>
        <shortName evidence="16 17">Na(+)-NQR subunit C</shortName>
        <shortName evidence="16 17">Na(+)-translocating NQR subunit C</shortName>
        <ecNumber evidence="16 17">7.2.1.1</ecNumber>
    </recommendedName>
    <alternativeName>
        <fullName evidence="16 17">NQR complex subunit C</fullName>
    </alternativeName>
    <alternativeName>
        <fullName evidence="16 17">NQR-1 subunit C</fullName>
    </alternativeName>
</protein>
<proteinExistence type="inferred from homology"/>
<keyword evidence="8 16" id="KW-1278">Translocase</keyword>
<dbReference type="PANTHER" id="PTHR37838">
    <property type="entry name" value="NA(+)-TRANSLOCATING NADH-QUINONE REDUCTASE SUBUNIT C"/>
    <property type="match status" value="1"/>
</dbReference>
<name>A4SQL8_AERS4</name>
<evidence type="ECO:0000256" key="8">
    <source>
        <dbReference type="ARBA" id="ARBA00022967"/>
    </source>
</evidence>
<reference evidence="20" key="1">
    <citation type="journal article" date="2008" name="BMC Genomics">
        <title>The genome of Aeromonas salmonicida subsp. salmonicida A449: insights into the evolution of a fish pathogen.</title>
        <authorList>
            <person name="Reith M.E."/>
            <person name="Singh R.K."/>
            <person name="Curtis B."/>
            <person name="Boyd J.M."/>
            <person name="Bouevitch A."/>
            <person name="Kimball J."/>
            <person name="Munholland J."/>
            <person name="Murphy C."/>
            <person name="Sarty D."/>
            <person name="Williams J."/>
            <person name="Nash J.H."/>
            <person name="Johnson S.C."/>
            <person name="Brown L.L."/>
        </authorList>
    </citation>
    <scope>NUCLEOTIDE SEQUENCE [LARGE SCALE GENOMIC DNA]</scope>
    <source>
        <strain evidence="20">A449</strain>
    </source>
</reference>
<dbReference type="NCBIfam" id="NF003746">
    <property type="entry name" value="PRK05346.1-1"/>
    <property type="match status" value="1"/>
</dbReference>
<keyword evidence="11 16" id="KW-0915">Sodium</keyword>
<evidence type="ECO:0000313" key="20">
    <source>
        <dbReference type="Proteomes" id="UP000000225"/>
    </source>
</evidence>
<evidence type="ECO:0000256" key="5">
    <source>
        <dbReference type="ARBA" id="ARBA00022630"/>
    </source>
</evidence>
<evidence type="ECO:0000256" key="12">
    <source>
        <dbReference type="ARBA" id="ARBA00023065"/>
    </source>
</evidence>
<keyword evidence="7 16" id="KW-0812">Transmembrane</keyword>
<feature type="domain" description="FMN-binding" evidence="18">
    <location>
        <begin position="162"/>
        <end position="260"/>
    </location>
</feature>
<evidence type="ECO:0000256" key="11">
    <source>
        <dbReference type="ARBA" id="ARBA00023053"/>
    </source>
</evidence>
<comment type="cofactor">
    <cofactor evidence="16 17">
        <name>FMN</name>
        <dbReference type="ChEBI" id="CHEBI:58210"/>
    </cofactor>
</comment>
<sequence>MTISWRRRTSSGGSLVAFNKDSTVGTLTIVTGLCLVCSIVVSVVAVGLRPAQMENKALDKQSNILSVAGVDVSSVAKRDLAQLYGDKIEARLVDLTTGEFVDGDADNFDTKLAAKDPAKNIRLAPADDKAGLRQISRLIPVFFAKDAEGKVDNIILPIYGQGLWSTMYAFVAVAADGETIKGITYYDHGETPGLGGEIENPAWQGLFKDKKLFDQDGMPALRVIKGHAPEGSVHEIDGLSGATLTGNGVQHTFDFWMGPKGFGPFLAKIRAGEINNG</sequence>
<keyword evidence="6 16" id="KW-0288">FMN</keyword>
<comment type="catalytic activity">
    <reaction evidence="16 17">
        <text>a ubiquinone + n Na(+)(in) + NADH + H(+) = a ubiquinol + n Na(+)(out) + NAD(+)</text>
        <dbReference type="Rhea" id="RHEA:47748"/>
        <dbReference type="Rhea" id="RHEA-COMP:9565"/>
        <dbReference type="Rhea" id="RHEA-COMP:9566"/>
        <dbReference type="ChEBI" id="CHEBI:15378"/>
        <dbReference type="ChEBI" id="CHEBI:16389"/>
        <dbReference type="ChEBI" id="CHEBI:17976"/>
        <dbReference type="ChEBI" id="CHEBI:29101"/>
        <dbReference type="ChEBI" id="CHEBI:57540"/>
        <dbReference type="ChEBI" id="CHEBI:57945"/>
        <dbReference type="EC" id="7.2.1.1"/>
    </reaction>
</comment>
<dbReference type="GO" id="GO:0005886">
    <property type="term" value="C:plasma membrane"/>
    <property type="evidence" value="ECO:0007669"/>
    <property type="project" value="UniProtKB-SubCell"/>
</dbReference>
<feature type="modified residue" description="FMN phosphoryl threonine" evidence="16">
    <location>
        <position position="243"/>
    </location>
</feature>
<dbReference type="InterPro" id="IPR010204">
    <property type="entry name" value="NqrC"/>
</dbReference>
<evidence type="ECO:0000256" key="1">
    <source>
        <dbReference type="ARBA" id="ARBA00022448"/>
    </source>
</evidence>
<dbReference type="SMART" id="SM00900">
    <property type="entry name" value="FMN_bind"/>
    <property type="match status" value="1"/>
</dbReference>
<dbReference type="InterPro" id="IPR007329">
    <property type="entry name" value="FMN-bd"/>
</dbReference>
<dbReference type="HAMAP" id="MF_00427">
    <property type="entry name" value="NqrC"/>
    <property type="match status" value="1"/>
</dbReference>
<keyword evidence="14 16" id="KW-0472">Membrane</keyword>
<dbReference type="NCBIfam" id="TIGR01938">
    <property type="entry name" value="nqrC"/>
    <property type="match status" value="1"/>
</dbReference>
<evidence type="ECO:0000259" key="18">
    <source>
        <dbReference type="SMART" id="SM00900"/>
    </source>
</evidence>
<keyword evidence="3 16" id="KW-0997">Cell inner membrane</keyword>
<dbReference type="Proteomes" id="UP000000225">
    <property type="component" value="Chromosome"/>
</dbReference>
<comment type="similarity">
    <text evidence="16 17">Belongs to the NqrC family.</text>
</comment>
<evidence type="ECO:0000256" key="3">
    <source>
        <dbReference type="ARBA" id="ARBA00022519"/>
    </source>
</evidence>
<dbReference type="GO" id="GO:0006814">
    <property type="term" value="P:sodium ion transport"/>
    <property type="evidence" value="ECO:0007669"/>
    <property type="project" value="UniProtKB-UniRule"/>
</dbReference>
<dbReference type="eggNOG" id="COG2869">
    <property type="taxonomic scope" value="Bacteria"/>
</dbReference>
<dbReference type="EMBL" id="CP000644">
    <property type="protein sequence ID" value="ABO91190.1"/>
    <property type="molecule type" value="Genomic_DNA"/>
</dbReference>
<comment type="subunit">
    <text evidence="16 17">Composed of six subunits; NqrA, NqrB, NqrC, NqrD, NqrE and NqrF.</text>
</comment>
<feature type="transmembrane region" description="Helical" evidence="16">
    <location>
        <begin position="24"/>
        <end position="48"/>
    </location>
</feature>
<evidence type="ECO:0000256" key="10">
    <source>
        <dbReference type="ARBA" id="ARBA00023027"/>
    </source>
</evidence>
<comment type="function">
    <text evidence="16">NQR complex catalyzes the reduction of ubiquinone-1 to ubiquinol by two successive reactions, coupled with the transport of Na(+) ions from the cytoplasm to the periplasm. NqrA to NqrE are probably involved in the second step, the conversion of ubisemiquinone to ubiquinol.</text>
</comment>
<dbReference type="PIRSF" id="PIRSF009437">
    <property type="entry name" value="NQR-1_subunit_C"/>
    <property type="match status" value="1"/>
</dbReference>
<dbReference type="STRING" id="29491.GCA_000820065_03577"/>
<dbReference type="Pfam" id="PF04205">
    <property type="entry name" value="FMN_bind"/>
    <property type="match status" value="1"/>
</dbReference>
<dbReference type="HOGENOM" id="CLU_077882_0_1_6"/>
<keyword evidence="12 16" id="KW-0406">Ion transport</keyword>
<organism evidence="19 20">
    <name type="scientific">Aeromonas salmonicida (strain A449)</name>
    <dbReference type="NCBI Taxonomy" id="382245"/>
    <lineage>
        <taxon>Bacteria</taxon>
        <taxon>Pseudomonadati</taxon>
        <taxon>Pseudomonadota</taxon>
        <taxon>Gammaproteobacteria</taxon>
        <taxon>Aeromonadales</taxon>
        <taxon>Aeromonadaceae</taxon>
        <taxon>Aeromonas</taxon>
    </lineage>
</organism>
<evidence type="ECO:0000256" key="16">
    <source>
        <dbReference type="HAMAP-Rule" id="MF_00427"/>
    </source>
</evidence>